<dbReference type="SUPFAM" id="SSF158472">
    <property type="entry name" value="HAMP domain-like"/>
    <property type="match status" value="1"/>
</dbReference>
<evidence type="ECO:0000256" key="12">
    <source>
        <dbReference type="ARBA" id="ARBA00023012"/>
    </source>
</evidence>
<keyword evidence="13 14" id="KW-0472">Membrane</keyword>
<feature type="domain" description="Histidine kinase" evidence="15">
    <location>
        <begin position="525"/>
        <end position="738"/>
    </location>
</feature>
<dbReference type="InterPro" id="IPR036097">
    <property type="entry name" value="HisK_dim/P_sf"/>
</dbReference>
<reference evidence="17" key="1">
    <citation type="journal article" date="2015" name="ISME J.">
        <title>Aquifer environment selects for microbial species cohorts in sediment and groundwater.</title>
        <authorList>
            <person name="Hug L.A."/>
            <person name="Thomas B.C."/>
            <person name="Brown C.T."/>
            <person name="Frischkorn K.R."/>
            <person name="Williams K.H."/>
            <person name="Tringe S.G."/>
            <person name="Banfield J.F."/>
        </authorList>
    </citation>
    <scope>NUCLEOTIDE SEQUENCE</scope>
</reference>
<evidence type="ECO:0000256" key="9">
    <source>
        <dbReference type="ARBA" id="ARBA00022777"/>
    </source>
</evidence>
<evidence type="ECO:0000256" key="11">
    <source>
        <dbReference type="ARBA" id="ARBA00022989"/>
    </source>
</evidence>
<dbReference type="Pfam" id="PF00512">
    <property type="entry name" value="HisKA"/>
    <property type="match status" value="1"/>
</dbReference>
<keyword evidence="5" id="KW-0597">Phosphoprotein</keyword>
<evidence type="ECO:0000256" key="10">
    <source>
        <dbReference type="ARBA" id="ARBA00022840"/>
    </source>
</evidence>
<dbReference type="PRINTS" id="PR00344">
    <property type="entry name" value="BCTRLSENSOR"/>
</dbReference>
<evidence type="ECO:0000256" key="4">
    <source>
        <dbReference type="ARBA" id="ARBA00022475"/>
    </source>
</evidence>
<evidence type="ECO:0000256" key="3">
    <source>
        <dbReference type="ARBA" id="ARBA00012438"/>
    </source>
</evidence>
<dbReference type="CDD" id="cd00130">
    <property type="entry name" value="PAS"/>
    <property type="match status" value="1"/>
</dbReference>
<evidence type="ECO:0000259" key="16">
    <source>
        <dbReference type="PROSITE" id="PS50885"/>
    </source>
</evidence>
<dbReference type="SUPFAM" id="SSF55785">
    <property type="entry name" value="PYP-like sensor domain (PAS domain)"/>
    <property type="match status" value="1"/>
</dbReference>
<dbReference type="Gene3D" id="3.30.450.20">
    <property type="entry name" value="PAS domain"/>
    <property type="match status" value="1"/>
</dbReference>
<keyword evidence="9 17" id="KW-0418">Kinase</keyword>
<keyword evidence="10" id="KW-0067">ATP-binding</keyword>
<dbReference type="InterPro" id="IPR003660">
    <property type="entry name" value="HAMP_dom"/>
</dbReference>
<dbReference type="SMART" id="SM00304">
    <property type="entry name" value="HAMP"/>
    <property type="match status" value="1"/>
</dbReference>
<dbReference type="GO" id="GO:0000155">
    <property type="term" value="F:phosphorelay sensor kinase activity"/>
    <property type="evidence" value="ECO:0007669"/>
    <property type="project" value="InterPro"/>
</dbReference>
<feature type="transmembrane region" description="Helical" evidence="14">
    <location>
        <begin position="20"/>
        <end position="40"/>
    </location>
</feature>
<dbReference type="InterPro" id="IPR017232">
    <property type="entry name" value="NtrY"/>
</dbReference>
<dbReference type="PANTHER" id="PTHR43065">
    <property type="entry name" value="SENSOR HISTIDINE KINASE"/>
    <property type="match status" value="1"/>
</dbReference>
<dbReference type="Pfam" id="PF00989">
    <property type="entry name" value="PAS"/>
    <property type="match status" value="1"/>
</dbReference>
<proteinExistence type="predicted"/>
<evidence type="ECO:0000256" key="1">
    <source>
        <dbReference type="ARBA" id="ARBA00000085"/>
    </source>
</evidence>
<dbReference type="SMART" id="SM00388">
    <property type="entry name" value="HisKA"/>
    <property type="match status" value="1"/>
</dbReference>
<dbReference type="Gene3D" id="3.30.565.10">
    <property type="entry name" value="Histidine kinase-like ATPase, C-terminal domain"/>
    <property type="match status" value="1"/>
</dbReference>
<dbReference type="InterPro" id="IPR029151">
    <property type="entry name" value="Sensor-like_sf"/>
</dbReference>
<accession>A0A0H4T897</accession>
<dbReference type="GO" id="GO:0006355">
    <property type="term" value="P:regulation of DNA-templated transcription"/>
    <property type="evidence" value="ECO:0007669"/>
    <property type="project" value="InterPro"/>
</dbReference>
<dbReference type="InterPro" id="IPR003594">
    <property type="entry name" value="HATPase_dom"/>
</dbReference>
<dbReference type="InterPro" id="IPR004358">
    <property type="entry name" value="Sig_transdc_His_kin-like_C"/>
</dbReference>
<dbReference type="InterPro" id="IPR036890">
    <property type="entry name" value="HATPase_C_sf"/>
</dbReference>
<dbReference type="EMBL" id="KT007006">
    <property type="protein sequence ID" value="AKQ02960.1"/>
    <property type="molecule type" value="Genomic_DNA"/>
</dbReference>
<dbReference type="InterPro" id="IPR035965">
    <property type="entry name" value="PAS-like_dom_sf"/>
</dbReference>
<dbReference type="GO" id="GO:0005524">
    <property type="term" value="F:ATP binding"/>
    <property type="evidence" value="ECO:0007669"/>
    <property type="project" value="UniProtKB-KW"/>
</dbReference>
<dbReference type="Pfam" id="PF00672">
    <property type="entry name" value="HAMP"/>
    <property type="match status" value="1"/>
</dbReference>
<evidence type="ECO:0000256" key="7">
    <source>
        <dbReference type="ARBA" id="ARBA00022692"/>
    </source>
</evidence>
<evidence type="ECO:0000256" key="13">
    <source>
        <dbReference type="ARBA" id="ARBA00023136"/>
    </source>
</evidence>
<evidence type="ECO:0000313" key="17">
    <source>
        <dbReference type="EMBL" id="AKQ02960.1"/>
    </source>
</evidence>
<keyword evidence="11 14" id="KW-1133">Transmembrane helix</keyword>
<dbReference type="AlphaFoldDB" id="A0A0H4T897"/>
<dbReference type="Pfam" id="PF19312">
    <property type="entry name" value="NtrY_N"/>
    <property type="match status" value="1"/>
</dbReference>
<dbReference type="SUPFAM" id="SSF103190">
    <property type="entry name" value="Sensory domain-like"/>
    <property type="match status" value="1"/>
</dbReference>
<dbReference type="Pfam" id="PF02518">
    <property type="entry name" value="HATPase_c"/>
    <property type="match status" value="1"/>
</dbReference>
<dbReference type="SUPFAM" id="SSF55874">
    <property type="entry name" value="ATPase domain of HSP90 chaperone/DNA topoisomerase II/histidine kinase"/>
    <property type="match status" value="1"/>
</dbReference>
<evidence type="ECO:0000256" key="8">
    <source>
        <dbReference type="ARBA" id="ARBA00022741"/>
    </source>
</evidence>
<dbReference type="PANTHER" id="PTHR43065:SF42">
    <property type="entry name" value="TWO-COMPONENT SENSOR PPRA"/>
    <property type="match status" value="1"/>
</dbReference>
<dbReference type="EC" id="2.7.13.3" evidence="3"/>
<keyword evidence="6 17" id="KW-0808">Transferase</keyword>
<dbReference type="PROSITE" id="PS50109">
    <property type="entry name" value="HIS_KIN"/>
    <property type="match status" value="1"/>
</dbReference>
<feature type="transmembrane region" description="Helical" evidence="14">
    <location>
        <begin position="95"/>
        <end position="120"/>
    </location>
</feature>
<comment type="subcellular location">
    <subcellularLocation>
        <location evidence="2">Cell membrane</location>
        <topology evidence="2">Multi-pass membrane protein</topology>
    </subcellularLocation>
</comment>
<protein>
    <recommendedName>
        <fullName evidence="3">histidine kinase</fullName>
        <ecNumber evidence="3">2.7.13.3</ecNumber>
    </recommendedName>
</protein>
<dbReference type="SUPFAM" id="SSF47384">
    <property type="entry name" value="Homodimeric domain of signal transducing histidine kinase"/>
    <property type="match status" value="1"/>
</dbReference>
<dbReference type="CDD" id="cd00082">
    <property type="entry name" value="HisKA"/>
    <property type="match status" value="1"/>
</dbReference>
<dbReference type="InterPro" id="IPR000014">
    <property type="entry name" value="PAS"/>
</dbReference>
<keyword evidence="4" id="KW-1003">Cell membrane</keyword>
<dbReference type="CDD" id="cd06225">
    <property type="entry name" value="HAMP"/>
    <property type="match status" value="1"/>
</dbReference>
<organism evidence="17">
    <name type="scientific">uncultured delta proteobacterium Rifle_16ft_4_minimus_37851</name>
    <dbReference type="NCBI Taxonomy" id="1665181"/>
    <lineage>
        <taxon>Bacteria</taxon>
        <taxon>Deltaproteobacteria</taxon>
        <taxon>environmental samples</taxon>
    </lineage>
</organism>
<dbReference type="GO" id="GO:0005886">
    <property type="term" value="C:plasma membrane"/>
    <property type="evidence" value="ECO:0007669"/>
    <property type="project" value="UniProtKB-SubCell"/>
</dbReference>
<dbReference type="InterPro" id="IPR045671">
    <property type="entry name" value="NtrY-like_N"/>
</dbReference>
<comment type="catalytic activity">
    <reaction evidence="1">
        <text>ATP + protein L-histidine = ADP + protein N-phospho-L-histidine.</text>
        <dbReference type="EC" id="2.7.13.3"/>
    </reaction>
</comment>
<evidence type="ECO:0000256" key="2">
    <source>
        <dbReference type="ARBA" id="ARBA00004651"/>
    </source>
</evidence>
<dbReference type="PROSITE" id="PS50885">
    <property type="entry name" value="HAMP"/>
    <property type="match status" value="1"/>
</dbReference>
<feature type="transmembrane region" description="Helical" evidence="14">
    <location>
        <begin position="52"/>
        <end position="74"/>
    </location>
</feature>
<keyword evidence="7 14" id="KW-0812">Transmembrane</keyword>
<evidence type="ECO:0000259" key="15">
    <source>
        <dbReference type="PROSITE" id="PS50109"/>
    </source>
</evidence>
<feature type="domain" description="HAMP" evidence="16">
    <location>
        <begin position="323"/>
        <end position="375"/>
    </location>
</feature>
<dbReference type="InterPro" id="IPR003661">
    <property type="entry name" value="HisK_dim/P_dom"/>
</dbReference>
<evidence type="ECO:0000256" key="5">
    <source>
        <dbReference type="ARBA" id="ARBA00022553"/>
    </source>
</evidence>
<evidence type="ECO:0000256" key="14">
    <source>
        <dbReference type="SAM" id="Phobius"/>
    </source>
</evidence>
<evidence type="ECO:0000256" key="6">
    <source>
        <dbReference type="ARBA" id="ARBA00022679"/>
    </source>
</evidence>
<dbReference type="PIRSF" id="PIRSF037532">
    <property type="entry name" value="STHK_NtrY"/>
    <property type="match status" value="1"/>
</dbReference>
<keyword evidence="8" id="KW-0547">Nucleotide-binding</keyword>
<dbReference type="SMART" id="SM00387">
    <property type="entry name" value="HATPase_c"/>
    <property type="match status" value="1"/>
</dbReference>
<dbReference type="Gene3D" id="6.10.340.10">
    <property type="match status" value="1"/>
</dbReference>
<name>A0A0H4T897_9DELT</name>
<keyword evidence="12" id="KW-0902">Two-component regulatory system</keyword>
<dbReference type="Gene3D" id="1.10.287.130">
    <property type="match status" value="1"/>
</dbReference>
<dbReference type="NCBIfam" id="TIGR00229">
    <property type="entry name" value="sensory_box"/>
    <property type="match status" value="1"/>
</dbReference>
<dbReference type="InterPro" id="IPR013767">
    <property type="entry name" value="PAS_fold"/>
</dbReference>
<dbReference type="InterPro" id="IPR005467">
    <property type="entry name" value="His_kinase_dom"/>
</dbReference>
<sequence length="741" mass="82072">MPQEPNDIDSGETKKRKREYYIILAVVALVAVITYVESHIEVISGDLPVPTNLLILGIININIILLVLLVFLILRNAVKLFFSSRRNVMGSRLKTKLVAAFVALTIVPTCVLFFAAIGFVNKSIDSWFAIKVEDSLKHSLELAQNYYKDISDRTLNAAWHASVKMSSGGRRSSALSKAEVKSITGDKGFSTVEIYSANGRRTHYSIADKVNRNMVPDVSPPEVEKTVKEGARSFVQTLAAGDVVRGAVPVYFDDGTVGAVIVVSYYLPENLVSKMKDISAAFEGYQQLKLLKNPVKTGYFTVLLLITLVILFFSVWIGQYLAKEITTPISELAEGTHAVASGNLDYRINMDSNDEIGLLVRSFNRMTEDLKAGKGNIENANKTLRVTNRELERRRKYIEIVLGNIPAGVMSMDKDGVITSLNRVAEEMLSIGNNGAEGRLYAEALMPAYVSFFADMVGEMTKLKLKSLERQMNVDLKDRVTAVLVNLTAIRDENDEYLGVVAVMDDVTHLIKTQRMFAWKEVAKRIAHEIKNPLTPIQLSAQRLRKKYIGKLQDDDGAAFDECTRTIINQVDELKVLVNEFSSFARMPAINPSMNDLNAVIAETMALYGAGHKNIVFESVPDPALPLLQIDRDQIKRVLINLMDNAAASVEGSGAVKVETFHDRELNIVRMEISDTGVGIAAEDKARLFEPYFSRKKSGTGLGLAIVSNIIADHNGYIRVKDNIPKGTRFIIELPVKAGMI</sequence>
<feature type="transmembrane region" description="Helical" evidence="14">
    <location>
        <begin position="298"/>
        <end position="317"/>
    </location>
</feature>